<feature type="domain" description="Pyruvate flavodoxin/ferredoxin oxidoreductase pyrimidine binding" evidence="6">
    <location>
        <begin position="16"/>
        <end position="239"/>
    </location>
</feature>
<dbReference type="EC" id="1.2.7.11" evidence="3"/>
<dbReference type="Proteomes" id="UP000593766">
    <property type="component" value="Chromosome"/>
</dbReference>
<dbReference type="GeneID" id="59454126"/>
<name>A0A7M1UR24_9CREN</name>
<comment type="catalytic activity">
    <reaction evidence="5">
        <text>a 2-oxocarboxylate + 2 oxidized [2Fe-2S]-[ferredoxin] + CoA = an acyl-CoA + 2 reduced [2Fe-2S]-[ferredoxin] + CO2 + H(+)</text>
        <dbReference type="Rhea" id="RHEA:42316"/>
        <dbReference type="Rhea" id="RHEA-COMP:10000"/>
        <dbReference type="Rhea" id="RHEA-COMP:10001"/>
        <dbReference type="ChEBI" id="CHEBI:15378"/>
        <dbReference type="ChEBI" id="CHEBI:16526"/>
        <dbReference type="ChEBI" id="CHEBI:33737"/>
        <dbReference type="ChEBI" id="CHEBI:33738"/>
        <dbReference type="ChEBI" id="CHEBI:35179"/>
        <dbReference type="ChEBI" id="CHEBI:57287"/>
        <dbReference type="ChEBI" id="CHEBI:58342"/>
        <dbReference type="EC" id="1.2.7.11"/>
    </reaction>
</comment>
<dbReference type="EMBL" id="CP063144">
    <property type="protein sequence ID" value="QOR94705.1"/>
    <property type="molecule type" value="Genomic_DNA"/>
</dbReference>
<dbReference type="RefSeq" id="WP_193436502.1">
    <property type="nucleotide sequence ID" value="NZ_CP063144.1"/>
</dbReference>
<dbReference type="InterPro" id="IPR050722">
    <property type="entry name" value="Pyruvate:ferred/Flavod_OxRd"/>
</dbReference>
<dbReference type="GO" id="GO:0019164">
    <property type="term" value="F:pyruvate synthase activity"/>
    <property type="evidence" value="ECO:0007669"/>
    <property type="project" value="UniProtKB-ARBA"/>
</dbReference>
<evidence type="ECO:0000256" key="2">
    <source>
        <dbReference type="ARBA" id="ARBA00011631"/>
    </source>
</evidence>
<reference evidence="8 9" key="1">
    <citation type="submission" date="2020-10" db="EMBL/GenBank/DDBJ databases">
        <title>Complete genome sequence of Thermosphaera aggregans strain 3507.</title>
        <authorList>
            <person name="Zayulina K.S."/>
            <person name="Elcheninov A.G."/>
            <person name="Toshchakov S.V."/>
            <person name="Kublanov I.V."/>
            <person name="Kochetkova T.V."/>
        </authorList>
    </citation>
    <scope>NUCLEOTIDE SEQUENCE [LARGE SCALE GENOMIC DNA]</scope>
    <source>
        <strain evidence="8 9">3507</strain>
    </source>
</reference>
<dbReference type="Pfam" id="PF17147">
    <property type="entry name" value="PFOR_II"/>
    <property type="match status" value="1"/>
</dbReference>
<keyword evidence="9" id="KW-1185">Reference proteome</keyword>
<evidence type="ECO:0000313" key="9">
    <source>
        <dbReference type="Proteomes" id="UP000593766"/>
    </source>
</evidence>
<dbReference type="PANTHER" id="PTHR32154:SF0">
    <property type="entry name" value="PYRUVATE-FLAVODOXIN OXIDOREDUCTASE-RELATED"/>
    <property type="match status" value="1"/>
</dbReference>
<evidence type="ECO:0000259" key="6">
    <source>
        <dbReference type="Pfam" id="PF01855"/>
    </source>
</evidence>
<dbReference type="OrthoDB" id="372068at2157"/>
<proteinExistence type="predicted"/>
<keyword evidence="8" id="KW-0670">Pyruvate</keyword>
<dbReference type="GO" id="GO:0006979">
    <property type="term" value="P:response to oxidative stress"/>
    <property type="evidence" value="ECO:0007669"/>
    <property type="project" value="TreeGrafter"/>
</dbReference>
<keyword evidence="4" id="KW-0560">Oxidoreductase</keyword>
<dbReference type="KEGG" id="tcs:IMZ38_01870"/>
<evidence type="ECO:0000256" key="1">
    <source>
        <dbReference type="ARBA" id="ARBA00011595"/>
    </source>
</evidence>
<dbReference type="InterPro" id="IPR029061">
    <property type="entry name" value="THDP-binding"/>
</dbReference>
<dbReference type="SUPFAM" id="SSF52922">
    <property type="entry name" value="TK C-terminal domain-like"/>
    <property type="match status" value="1"/>
</dbReference>
<dbReference type="InterPro" id="IPR002880">
    <property type="entry name" value="Pyrv_Fd/Flavodoxin_OxRdtase_N"/>
</dbReference>
<dbReference type="CDD" id="cd07034">
    <property type="entry name" value="TPP_PYR_PFOR_IOR-alpha_like"/>
    <property type="match status" value="1"/>
</dbReference>
<protein>
    <recommendedName>
        <fullName evidence="3">2-oxoacid oxidoreductase (ferredoxin)</fullName>
        <ecNumber evidence="3">1.2.7.11</ecNumber>
    </recommendedName>
</protein>
<evidence type="ECO:0000256" key="4">
    <source>
        <dbReference type="ARBA" id="ARBA00023002"/>
    </source>
</evidence>
<dbReference type="InterPro" id="IPR033412">
    <property type="entry name" value="PFOR_II"/>
</dbReference>
<dbReference type="Gene3D" id="3.40.50.970">
    <property type="match status" value="1"/>
</dbReference>
<dbReference type="SUPFAM" id="SSF52518">
    <property type="entry name" value="Thiamin diphosphate-binding fold (THDP-binding)"/>
    <property type="match status" value="1"/>
</dbReference>
<dbReference type="InterPro" id="IPR009014">
    <property type="entry name" value="Transketo_C/PFOR_II"/>
</dbReference>
<dbReference type="Gene3D" id="3.40.50.920">
    <property type="match status" value="1"/>
</dbReference>
<dbReference type="AlphaFoldDB" id="A0A7M1UR24"/>
<dbReference type="FunFam" id="3.40.50.920:FF:000010">
    <property type="entry name" value="Pyruvate ferredoxin oxidoreductase, alpha subunit"/>
    <property type="match status" value="1"/>
</dbReference>
<feature type="domain" description="Pyruvate:ferredoxin oxidoreductase core" evidence="7">
    <location>
        <begin position="262"/>
        <end position="365"/>
    </location>
</feature>
<evidence type="ECO:0000259" key="7">
    <source>
        <dbReference type="Pfam" id="PF17147"/>
    </source>
</evidence>
<dbReference type="PANTHER" id="PTHR32154">
    <property type="entry name" value="PYRUVATE-FLAVODOXIN OXIDOREDUCTASE-RELATED"/>
    <property type="match status" value="1"/>
</dbReference>
<dbReference type="FunFam" id="3.40.50.970:FF:000012">
    <property type="entry name" value="Pyruvate:ferredoxin (Flavodoxin) oxidoreductase"/>
    <property type="match status" value="1"/>
</dbReference>
<evidence type="ECO:0000313" key="8">
    <source>
        <dbReference type="EMBL" id="QOR94705.1"/>
    </source>
</evidence>
<evidence type="ECO:0000256" key="3">
    <source>
        <dbReference type="ARBA" id="ARBA00012691"/>
    </source>
</evidence>
<gene>
    <name evidence="8" type="ORF">IMZ38_01870</name>
</gene>
<evidence type="ECO:0000256" key="5">
    <source>
        <dbReference type="ARBA" id="ARBA00048893"/>
    </source>
</evidence>
<comment type="subunit">
    <text evidence="2">Heterodimer composed of an alpha and a beta subunit.</text>
</comment>
<sequence length="392" mass="43785">MGVRKALTGNHAISYAVKLVRPEVIAAYPITPQTSIVEKLSEMVESGELDSVMIRVESEHSALAACYGAALAGARAFTATSSQGLLYMHEVVHWVSRARIPMVMAIVSRTINTPWNIWPDHSDFMDQRDAGWVMAYAMDNQEALDLTIQAFKIGEDPEVYLPVMVGIEGFILGHTTMPVEIPDEELVREWLGPRRQPYVVDGGSPIGVGGLTMPEETEDIFYGIQESMESAKRVIERVDKEYGRLFGRSYGGLTQCYRCEDADYIAVAMGAWSGDLMEAVNALREQGYRAGVVRIRFYRPFPHEEIWRYAGRAKGVIVFDRSISFGGWGPIFTDLVTGLATYTDKLPALSNVVTGIAGVNITSEDFERIVKRFIETVEKGGKPVFFEWFKKR</sequence>
<dbReference type="GO" id="GO:0018491">
    <property type="term" value="F:2-oxobutyrate synthase activity"/>
    <property type="evidence" value="ECO:0007669"/>
    <property type="project" value="UniProtKB-ARBA"/>
</dbReference>
<accession>A0A7M1UR24</accession>
<organism evidence="8 9">
    <name type="scientific">Thermosphaera chiliense</name>
    <dbReference type="NCBI Taxonomy" id="3402707"/>
    <lineage>
        <taxon>Archaea</taxon>
        <taxon>Thermoproteota</taxon>
        <taxon>Thermoprotei</taxon>
        <taxon>Desulfurococcales</taxon>
        <taxon>Desulfurococcaceae</taxon>
        <taxon>Thermosphaera</taxon>
    </lineage>
</organism>
<comment type="subunit">
    <text evidence="1">Heterotetramer of one alpha, one beta, one delta and one gamma chain.</text>
</comment>
<dbReference type="Pfam" id="PF01855">
    <property type="entry name" value="POR_N"/>
    <property type="match status" value="1"/>
</dbReference>